<name>A0A8J3Z3V9_9ACTN</name>
<dbReference type="PANTHER" id="PTHR43767">
    <property type="entry name" value="LONG-CHAIN-FATTY-ACID--COA LIGASE"/>
    <property type="match status" value="1"/>
</dbReference>
<dbReference type="InterPro" id="IPR042099">
    <property type="entry name" value="ANL_N_sf"/>
</dbReference>
<evidence type="ECO:0000313" key="4">
    <source>
        <dbReference type="Proteomes" id="UP000612585"/>
    </source>
</evidence>
<protein>
    <recommendedName>
        <fullName evidence="5">Acyl-CoA synthetase (AMP-forming)/AMP-acid ligase II</fullName>
    </recommendedName>
</protein>
<dbReference type="PANTHER" id="PTHR43767:SF10">
    <property type="entry name" value="SURFACTIN SYNTHASE SUBUNIT 1"/>
    <property type="match status" value="1"/>
</dbReference>
<organism evidence="3 4">
    <name type="scientific">Virgisporangium aurantiacum</name>
    <dbReference type="NCBI Taxonomy" id="175570"/>
    <lineage>
        <taxon>Bacteria</taxon>
        <taxon>Bacillati</taxon>
        <taxon>Actinomycetota</taxon>
        <taxon>Actinomycetes</taxon>
        <taxon>Micromonosporales</taxon>
        <taxon>Micromonosporaceae</taxon>
        <taxon>Virgisporangium</taxon>
    </lineage>
</organism>
<reference evidence="3" key="1">
    <citation type="submission" date="2021-01" db="EMBL/GenBank/DDBJ databases">
        <title>Whole genome shotgun sequence of Virgisporangium aurantiacum NBRC 16421.</title>
        <authorList>
            <person name="Komaki H."/>
            <person name="Tamura T."/>
        </authorList>
    </citation>
    <scope>NUCLEOTIDE SEQUENCE</scope>
    <source>
        <strain evidence="3">NBRC 16421</strain>
    </source>
</reference>
<evidence type="ECO:0000259" key="2">
    <source>
        <dbReference type="Pfam" id="PF13193"/>
    </source>
</evidence>
<dbReference type="Pfam" id="PF00501">
    <property type="entry name" value="AMP-binding"/>
    <property type="match status" value="1"/>
</dbReference>
<gene>
    <name evidence="3" type="ORF">Vau01_023020</name>
</gene>
<keyword evidence="4" id="KW-1185">Reference proteome</keyword>
<feature type="domain" description="AMP-dependent synthetase/ligase" evidence="1">
    <location>
        <begin position="20"/>
        <end position="361"/>
    </location>
</feature>
<dbReference type="InterPro" id="IPR020845">
    <property type="entry name" value="AMP-binding_CS"/>
</dbReference>
<dbReference type="EMBL" id="BOPG01000012">
    <property type="protein sequence ID" value="GIJ54786.1"/>
    <property type="molecule type" value="Genomic_DNA"/>
</dbReference>
<dbReference type="InterPro" id="IPR050237">
    <property type="entry name" value="ATP-dep_AMP-bd_enzyme"/>
</dbReference>
<accession>A0A8J3Z3V9</accession>
<dbReference type="GO" id="GO:0016877">
    <property type="term" value="F:ligase activity, forming carbon-sulfur bonds"/>
    <property type="evidence" value="ECO:0007669"/>
    <property type="project" value="UniProtKB-ARBA"/>
</dbReference>
<evidence type="ECO:0000313" key="3">
    <source>
        <dbReference type="EMBL" id="GIJ54786.1"/>
    </source>
</evidence>
<comment type="caution">
    <text evidence="3">The sequence shown here is derived from an EMBL/GenBank/DDBJ whole genome shotgun (WGS) entry which is preliminary data.</text>
</comment>
<dbReference type="PROSITE" id="PS00455">
    <property type="entry name" value="AMP_BINDING"/>
    <property type="match status" value="1"/>
</dbReference>
<dbReference type="Gene3D" id="3.40.50.12780">
    <property type="entry name" value="N-terminal domain of ligase-like"/>
    <property type="match status" value="1"/>
</dbReference>
<dbReference type="InterPro" id="IPR000873">
    <property type="entry name" value="AMP-dep_synth/lig_dom"/>
</dbReference>
<dbReference type="InterPro" id="IPR025110">
    <property type="entry name" value="AMP-bd_C"/>
</dbReference>
<dbReference type="AlphaFoldDB" id="A0A8J3Z3V9"/>
<dbReference type="SUPFAM" id="SSF56801">
    <property type="entry name" value="Acetyl-CoA synthetase-like"/>
    <property type="match status" value="1"/>
</dbReference>
<dbReference type="Gene3D" id="3.30.300.30">
    <property type="match status" value="1"/>
</dbReference>
<proteinExistence type="predicted"/>
<evidence type="ECO:0000259" key="1">
    <source>
        <dbReference type="Pfam" id="PF00501"/>
    </source>
</evidence>
<dbReference type="Pfam" id="PF13193">
    <property type="entry name" value="AMP-binding_C"/>
    <property type="match status" value="1"/>
</dbReference>
<dbReference type="Proteomes" id="UP000612585">
    <property type="component" value="Unassembled WGS sequence"/>
</dbReference>
<dbReference type="RefSeq" id="WP_203990418.1">
    <property type="nucleotide sequence ID" value="NZ_BOPG01000012.1"/>
</dbReference>
<feature type="domain" description="AMP-binding enzyme C-terminal" evidence="2">
    <location>
        <begin position="412"/>
        <end position="485"/>
    </location>
</feature>
<sequence>MTKRPYLPEITTAFTAHDLLRRRAELQPDRVALNVNGAATMTYGEWDHRSNALARGLLEVGVGRGEVVGLVFDGLDWLDYAVAYLGVLKAGATATHLNSNVGADEIVARMTRVRAVAIVHGATVTPPAGFDGWTATVAALSTSDTSDPGVPVAVTDIADVLFTSGTTGPAKASTSPHGNLTHGRGPEGFYLFGDPEPLLTPMPLGTTASATTLNFSIHTPSTLVICPIDDPERMGQLIEKFRIGSIMITPWLALQLLRARVWERYDLGCVETIANASTALPPAVARRLLEVMPNAVLNMSYAASEAVPASIGHRFDPATPMATGRPVRKTELRIAGPDGGEVPVGELGEIWLRSPAPKRYYLDDPELNERVHADRWTRTGDLGRVTADGLLYFFDRRNTAVEVDGELVSTIEVEAALYEHPAVEEAAVFGAEEADGSRSIAAAVVLADPAAVDELPDLLAGTLTPRQRPTRVYTVDSMPRSANGKVLKHILREQLRVGRPS</sequence>
<evidence type="ECO:0008006" key="5">
    <source>
        <dbReference type="Google" id="ProtNLM"/>
    </source>
</evidence>
<dbReference type="InterPro" id="IPR045851">
    <property type="entry name" value="AMP-bd_C_sf"/>
</dbReference>
<dbReference type="CDD" id="cd04433">
    <property type="entry name" value="AFD_class_I"/>
    <property type="match status" value="1"/>
</dbReference>